<dbReference type="InterPro" id="IPR005225">
    <property type="entry name" value="Small_GTP-bd"/>
</dbReference>
<dbReference type="PANTHER" id="PTHR11711">
    <property type="entry name" value="ADP RIBOSYLATION FACTOR-RELATED"/>
    <property type="match status" value="1"/>
</dbReference>
<evidence type="ECO:0000256" key="1">
    <source>
        <dbReference type="ARBA" id="ARBA00022741"/>
    </source>
</evidence>
<dbReference type="FunFam" id="3.40.50.300:FF:000624">
    <property type="entry name" value="ADP-ribosylation factor 1"/>
    <property type="match status" value="1"/>
</dbReference>
<dbReference type="PROSITE" id="PS51417">
    <property type="entry name" value="ARF"/>
    <property type="match status" value="1"/>
</dbReference>
<keyword evidence="4" id="KW-0460">Magnesium</keyword>
<dbReference type="CDD" id="cd04151">
    <property type="entry name" value="Arl1"/>
    <property type="match status" value="1"/>
</dbReference>
<keyword evidence="7" id="KW-1185">Reference proteome</keyword>
<evidence type="ECO:0000256" key="4">
    <source>
        <dbReference type="PIRSR" id="PIRSR606689-2"/>
    </source>
</evidence>
<dbReference type="Pfam" id="PF00025">
    <property type="entry name" value="Arf"/>
    <property type="match status" value="1"/>
</dbReference>
<keyword evidence="1 3" id="KW-0547">Nucleotide-binding</keyword>
<dbReference type="GO" id="GO:0003924">
    <property type="term" value="F:GTPase activity"/>
    <property type="evidence" value="ECO:0007669"/>
    <property type="project" value="InterPro"/>
</dbReference>
<feature type="binding site" evidence="3">
    <location>
        <begin position="120"/>
        <end position="123"/>
    </location>
    <ligand>
        <name>GTP</name>
        <dbReference type="ChEBI" id="CHEBI:37565"/>
    </ligand>
</feature>
<dbReference type="SMART" id="SM00177">
    <property type="entry name" value="ARF"/>
    <property type="match status" value="1"/>
</dbReference>
<dbReference type="EMBL" id="CAJVPQ010001099">
    <property type="protein sequence ID" value="CAG8531883.1"/>
    <property type="molecule type" value="Genomic_DNA"/>
</dbReference>
<protein>
    <submittedName>
        <fullName evidence="6">4461_t:CDS:1</fullName>
    </submittedName>
</protein>
<evidence type="ECO:0000256" key="2">
    <source>
        <dbReference type="ARBA" id="ARBA00023134"/>
    </source>
</evidence>
<evidence type="ECO:0000256" key="5">
    <source>
        <dbReference type="RuleBase" id="RU003925"/>
    </source>
</evidence>
<dbReference type="SUPFAM" id="SSF52540">
    <property type="entry name" value="P-loop containing nucleoside triphosphate hydrolases"/>
    <property type="match status" value="1"/>
</dbReference>
<comment type="similarity">
    <text evidence="5">Belongs to the small GTPase superfamily. Arf family.</text>
</comment>
<dbReference type="AlphaFoldDB" id="A0A9N9AIU7"/>
<evidence type="ECO:0000256" key="3">
    <source>
        <dbReference type="PIRSR" id="PIRSR606689-1"/>
    </source>
</evidence>
<keyword evidence="2 3" id="KW-0342">GTP-binding</keyword>
<dbReference type="InterPro" id="IPR006689">
    <property type="entry name" value="Small_GTPase_ARF/SAR"/>
</dbReference>
<evidence type="ECO:0000313" key="6">
    <source>
        <dbReference type="EMBL" id="CAG8531883.1"/>
    </source>
</evidence>
<reference evidence="6" key="1">
    <citation type="submission" date="2021-06" db="EMBL/GenBank/DDBJ databases">
        <authorList>
            <person name="Kallberg Y."/>
            <person name="Tangrot J."/>
            <person name="Rosling A."/>
        </authorList>
    </citation>
    <scope>NUCLEOTIDE SEQUENCE</scope>
    <source>
        <strain evidence="6">UK204</strain>
    </source>
</reference>
<dbReference type="GO" id="GO:0005525">
    <property type="term" value="F:GTP binding"/>
    <property type="evidence" value="ECO:0007669"/>
    <property type="project" value="UniProtKB-KW"/>
</dbReference>
<keyword evidence="4" id="KW-0479">Metal-binding</keyword>
<feature type="binding site" evidence="4">
    <location>
        <position position="42"/>
    </location>
    <ligand>
        <name>Mg(2+)</name>
        <dbReference type="ChEBI" id="CHEBI:18420"/>
    </ligand>
</feature>
<sequence>MGKYQAIFGAILSRMLGRLWGEKEVRILILGLDGAVVTTIPTIGFNVETVTYKNIKFQVWDLGGQTSIRPYWRCYYANTDAVIYVVDSVDRDRMSTSKEELHAMLDEEELRDAALLVFANKQDMGGAMTAAEVSDALGLGTLKNRQWSIYKTSAVKGYGLTEGLDW</sequence>
<dbReference type="GO" id="GO:0046872">
    <property type="term" value="F:metal ion binding"/>
    <property type="evidence" value="ECO:0007669"/>
    <property type="project" value="UniProtKB-KW"/>
</dbReference>
<organism evidence="6 7">
    <name type="scientific">Funneliformis caledonium</name>
    <dbReference type="NCBI Taxonomy" id="1117310"/>
    <lineage>
        <taxon>Eukaryota</taxon>
        <taxon>Fungi</taxon>
        <taxon>Fungi incertae sedis</taxon>
        <taxon>Mucoromycota</taxon>
        <taxon>Glomeromycotina</taxon>
        <taxon>Glomeromycetes</taxon>
        <taxon>Glomerales</taxon>
        <taxon>Glomeraceae</taxon>
        <taxon>Funneliformis</taxon>
    </lineage>
</organism>
<dbReference type="InterPro" id="IPR024156">
    <property type="entry name" value="Small_GTPase_ARF"/>
</dbReference>
<name>A0A9N9AIU7_9GLOM</name>
<dbReference type="Proteomes" id="UP000789570">
    <property type="component" value="Unassembled WGS sequence"/>
</dbReference>
<dbReference type="NCBIfam" id="TIGR00231">
    <property type="entry name" value="small_GTP"/>
    <property type="match status" value="1"/>
</dbReference>
<dbReference type="InterPro" id="IPR027417">
    <property type="entry name" value="P-loop_NTPase"/>
</dbReference>
<dbReference type="SMART" id="SM00178">
    <property type="entry name" value="SAR"/>
    <property type="match status" value="1"/>
</dbReference>
<feature type="binding site" evidence="3">
    <location>
        <position position="64"/>
    </location>
    <ligand>
        <name>GTP</name>
        <dbReference type="ChEBI" id="CHEBI:37565"/>
    </ligand>
</feature>
<comment type="caution">
    <text evidence="6">The sequence shown here is derived from an EMBL/GenBank/DDBJ whole genome shotgun (WGS) entry which is preliminary data.</text>
</comment>
<proteinExistence type="inferred from homology"/>
<dbReference type="OrthoDB" id="2011769at2759"/>
<dbReference type="Gene3D" id="3.40.50.300">
    <property type="entry name" value="P-loop containing nucleotide triphosphate hydrolases"/>
    <property type="match status" value="1"/>
</dbReference>
<dbReference type="PRINTS" id="PR00328">
    <property type="entry name" value="SAR1GTPBP"/>
</dbReference>
<gene>
    <name evidence="6" type="ORF">FCALED_LOCUS5215</name>
</gene>
<accession>A0A9N9AIU7</accession>
<evidence type="ECO:0000313" key="7">
    <source>
        <dbReference type="Proteomes" id="UP000789570"/>
    </source>
</evidence>